<feature type="transmembrane region" description="Helical" evidence="1">
    <location>
        <begin position="21"/>
        <end position="38"/>
    </location>
</feature>
<protein>
    <recommendedName>
        <fullName evidence="4">FtsX-like permease family protein</fullName>
    </recommendedName>
</protein>
<dbReference type="EMBL" id="FUZO01000003">
    <property type="protein sequence ID" value="SKC72725.1"/>
    <property type="molecule type" value="Genomic_DNA"/>
</dbReference>
<feature type="transmembrane region" description="Helical" evidence="1">
    <location>
        <begin position="329"/>
        <end position="347"/>
    </location>
</feature>
<keyword evidence="1" id="KW-1133">Transmembrane helix</keyword>
<evidence type="ECO:0008006" key="4">
    <source>
        <dbReference type="Google" id="ProtNLM"/>
    </source>
</evidence>
<comment type="caution">
    <text evidence="2">The sequence shown here is derived from an EMBL/GenBank/DDBJ whole genome shotgun (WGS) entry which is preliminary data.</text>
</comment>
<accession>A0ABY1LQ47</accession>
<reference evidence="2 3" key="1">
    <citation type="submission" date="2017-02" db="EMBL/GenBank/DDBJ databases">
        <authorList>
            <person name="Varghese N."/>
            <person name="Submissions S."/>
        </authorList>
    </citation>
    <scope>NUCLEOTIDE SEQUENCE [LARGE SCALE GENOMIC DNA]</scope>
    <source>
        <strain evidence="2 3">VKM Ac-1787</strain>
    </source>
</reference>
<feature type="transmembrane region" description="Helical" evidence="1">
    <location>
        <begin position="284"/>
        <end position="309"/>
    </location>
</feature>
<evidence type="ECO:0000313" key="3">
    <source>
        <dbReference type="Proteomes" id="UP000190827"/>
    </source>
</evidence>
<gene>
    <name evidence="2" type="ORF">SAMN06295973_3397</name>
</gene>
<proteinExistence type="predicted"/>
<evidence type="ECO:0000313" key="2">
    <source>
        <dbReference type="EMBL" id="SKC72725.1"/>
    </source>
</evidence>
<dbReference type="Proteomes" id="UP000190827">
    <property type="component" value="Unassembled WGS sequence"/>
</dbReference>
<keyword evidence="1" id="KW-0472">Membrane</keyword>
<evidence type="ECO:0000256" key="1">
    <source>
        <dbReference type="SAM" id="Phobius"/>
    </source>
</evidence>
<name>A0ABY1LQ47_9MICO</name>
<keyword evidence="3" id="KW-1185">Reference proteome</keyword>
<feature type="transmembrane region" description="Helical" evidence="1">
    <location>
        <begin position="246"/>
        <end position="263"/>
    </location>
</feature>
<sequence>MRWASTLREAALDVQSGTTKATMLGCVLFAVVLVLGLAEIGTMSQLLTAADVYRRAGGATLVYIAPQQIDGPACDRLTTIPGIDAAGAMRPSIENERLLALPSSSVPTFEASPGFSGFVALDTPRPHRGVLVSAALADALELDASDKLPLMSGTVEVGAVFTSAEDGRRPGLGYALIAPTAAIGPFDECWIDTWPQSQSSTDALRTVLLPGAGATDASPPRLAQLNSTLGAHFDGAARYAERLSRFAPLAGIVIAAAIGFVATRTRRLELASARHAGVPVGSQVLQLVCETLCWAVGAAVMAVSAILLLLEIAPQEGLGVVAGIAIRPAVVAVPAVLCGVIGGVALTKEEQLFRYFKER</sequence>
<keyword evidence="1" id="KW-0812">Transmembrane</keyword>
<organism evidence="2 3">
    <name type="scientific">Plantibacter cousiniae</name>
    <name type="common">nom. nud.</name>
    <dbReference type="NCBI Taxonomy" id="199709"/>
    <lineage>
        <taxon>Bacteria</taxon>
        <taxon>Bacillati</taxon>
        <taxon>Actinomycetota</taxon>
        <taxon>Actinomycetes</taxon>
        <taxon>Micrococcales</taxon>
        <taxon>Microbacteriaceae</taxon>
        <taxon>Plantibacter</taxon>
    </lineage>
</organism>